<dbReference type="AlphaFoldDB" id="A0A7W3TZ91"/>
<comment type="caution">
    <text evidence="3">The sequence shown here is derived from an EMBL/GenBank/DDBJ whole genome shotgun (WGS) entry which is preliminary data.</text>
</comment>
<keyword evidence="1" id="KW-0472">Membrane</keyword>
<dbReference type="EMBL" id="JACIUY010000049">
    <property type="protein sequence ID" value="MBB1086034.1"/>
    <property type="molecule type" value="Genomic_DNA"/>
</dbReference>
<feature type="transmembrane region" description="Helical" evidence="1">
    <location>
        <begin position="37"/>
        <end position="58"/>
    </location>
</feature>
<keyword evidence="5" id="KW-1185">Reference proteome</keyword>
<evidence type="ECO:0000313" key="3">
    <source>
        <dbReference type="EMBL" id="MBB1086034.1"/>
    </source>
</evidence>
<organism evidence="3 4">
    <name type="scientific">Limosilactobacillus fastidiosus</name>
    <dbReference type="NCBI Taxonomy" id="2759855"/>
    <lineage>
        <taxon>Bacteria</taxon>
        <taxon>Bacillati</taxon>
        <taxon>Bacillota</taxon>
        <taxon>Bacilli</taxon>
        <taxon>Lactobacillales</taxon>
        <taxon>Lactobacillaceae</taxon>
        <taxon>Limosilactobacillus</taxon>
    </lineage>
</organism>
<dbReference type="EMBL" id="JACIUZ010000024">
    <property type="protein sequence ID" value="MBB1062704.1"/>
    <property type="molecule type" value="Genomic_DNA"/>
</dbReference>
<evidence type="ECO:0000313" key="4">
    <source>
        <dbReference type="Proteomes" id="UP000518255"/>
    </source>
</evidence>
<accession>A0A7W3TZ91</accession>
<name>A0A7W3TZ91_9LACO</name>
<sequence>MKIAKLVVGILLLVLATWLLVDAIVNGILGIWTSSNYIYATLEIILSGLFIGAGVVYIVQENNPFLGGDITNLILLIIGGIIGIAGGFFNSWMFLYAVISLVVGISFFIWHVKIGENV</sequence>
<feature type="transmembrane region" description="Helical" evidence="1">
    <location>
        <begin position="94"/>
        <end position="112"/>
    </location>
</feature>
<evidence type="ECO:0000313" key="5">
    <source>
        <dbReference type="Proteomes" id="UP000544052"/>
    </source>
</evidence>
<proteinExistence type="predicted"/>
<dbReference type="Proteomes" id="UP000518255">
    <property type="component" value="Unassembled WGS sequence"/>
</dbReference>
<reference evidence="4 5" key="1">
    <citation type="submission" date="2020-07" db="EMBL/GenBank/DDBJ databases">
        <title>Description of Limosilactobacillus balticus sp. nov., Limosilactobacillus agrestis sp. nov., Limosilactobacillus albertensis sp. nov., Limosilactobacillus rudii sp. nov., Limosilactobacillus fastidiosus sp. nov., five novel Limosilactobacillus species isolated from the vertebrate gastrointestinal tract, and proposal of 6 subspecies of Limosilactobacillus reuteri adapted to the gastrointestinal tract of specific vertebrate hosts.</title>
        <authorList>
            <person name="Li F."/>
            <person name="Cheng C."/>
            <person name="Zheng J."/>
            <person name="Quevedo R.M."/>
            <person name="Li J."/>
            <person name="Roos S."/>
            <person name="Gaenzle M.G."/>
            <person name="Walter J."/>
        </authorList>
    </citation>
    <scope>NUCLEOTIDE SEQUENCE [LARGE SCALE GENOMIC DNA]</scope>
    <source>
        <strain evidence="3 4">WF-MA3-C</strain>
        <strain evidence="2 5">WF-MO7-1</strain>
    </source>
</reference>
<evidence type="ECO:0000256" key="1">
    <source>
        <dbReference type="SAM" id="Phobius"/>
    </source>
</evidence>
<dbReference type="RefSeq" id="WP_182580919.1">
    <property type="nucleotide sequence ID" value="NZ_JACIUY010000049.1"/>
</dbReference>
<gene>
    <name evidence="3" type="ORF">H5R63_04405</name>
    <name evidence="2" type="ORF">H5R64_02650</name>
</gene>
<keyword evidence="1" id="KW-0812">Transmembrane</keyword>
<keyword evidence="1" id="KW-1133">Transmembrane helix</keyword>
<evidence type="ECO:0000313" key="2">
    <source>
        <dbReference type="EMBL" id="MBB1062704.1"/>
    </source>
</evidence>
<feature type="transmembrane region" description="Helical" evidence="1">
    <location>
        <begin position="70"/>
        <end position="88"/>
    </location>
</feature>
<protein>
    <submittedName>
        <fullName evidence="3">Uncharacterized protein</fullName>
    </submittedName>
</protein>
<dbReference type="Proteomes" id="UP000544052">
    <property type="component" value="Unassembled WGS sequence"/>
</dbReference>